<evidence type="ECO:0000256" key="3">
    <source>
        <dbReference type="ARBA" id="ARBA00023014"/>
    </source>
</evidence>
<dbReference type="CDD" id="cd10549">
    <property type="entry name" value="MtMvhB_like"/>
    <property type="match status" value="1"/>
</dbReference>
<dbReference type="InterPro" id="IPR009016">
    <property type="entry name" value="Fe_hydrogenase"/>
</dbReference>
<protein>
    <submittedName>
        <fullName evidence="5">Periplasmic [Fe] hydrogenase</fullName>
        <ecNumber evidence="5">1.12.7.2</ecNumber>
    </submittedName>
</protein>
<name>A0A060R635_9BACT</name>
<dbReference type="PANTHER" id="PTHR11615">
    <property type="entry name" value="NITRATE, FORMATE, IRON DEHYDROGENASE"/>
    <property type="match status" value="1"/>
</dbReference>
<evidence type="ECO:0000256" key="2">
    <source>
        <dbReference type="ARBA" id="ARBA00023004"/>
    </source>
</evidence>
<dbReference type="OrthoDB" id="9798098at2"/>
<dbReference type="GO" id="GO:0008901">
    <property type="term" value="F:ferredoxin hydrogenase activity"/>
    <property type="evidence" value="ECO:0007669"/>
    <property type="project" value="UniProtKB-EC"/>
</dbReference>
<keyword evidence="6" id="KW-1185">Reference proteome</keyword>
<evidence type="ECO:0000256" key="1">
    <source>
        <dbReference type="ARBA" id="ARBA00022723"/>
    </source>
</evidence>
<dbReference type="AlphaFoldDB" id="A0A060R635"/>
<dbReference type="Gene3D" id="3.30.70.20">
    <property type="match status" value="2"/>
</dbReference>
<feature type="domain" description="4Fe-4S ferredoxin-type" evidence="4">
    <location>
        <begin position="142"/>
        <end position="171"/>
    </location>
</feature>
<dbReference type="STRING" id="1433126.BN938_0249"/>
<keyword evidence="1" id="KW-0479">Metal-binding</keyword>
<dbReference type="Proteomes" id="UP000027616">
    <property type="component" value="Chromosome I"/>
</dbReference>
<dbReference type="InterPro" id="IPR004108">
    <property type="entry name" value="Fe_hydrogenase_lsu_C"/>
</dbReference>
<feature type="domain" description="4Fe-4S ferredoxin-type" evidence="4">
    <location>
        <begin position="111"/>
        <end position="141"/>
    </location>
</feature>
<dbReference type="PATRIC" id="fig|1433126.3.peg.247"/>
<evidence type="ECO:0000313" key="6">
    <source>
        <dbReference type="Proteomes" id="UP000027616"/>
    </source>
</evidence>
<proteinExistence type="predicted"/>
<dbReference type="HOGENOM" id="CLU_039046_0_1_10"/>
<keyword evidence="3" id="KW-0411">Iron-sulfur</keyword>
<dbReference type="GO" id="GO:0051536">
    <property type="term" value="F:iron-sulfur cluster binding"/>
    <property type="evidence" value="ECO:0007669"/>
    <property type="project" value="UniProtKB-KW"/>
</dbReference>
<accession>A0A060R635</accession>
<dbReference type="InterPro" id="IPR050340">
    <property type="entry name" value="Cytosolic_Fe-S_CAF"/>
</dbReference>
<dbReference type="Pfam" id="PF00037">
    <property type="entry name" value="Fer4"/>
    <property type="match status" value="2"/>
</dbReference>
<dbReference type="eggNOG" id="COG1142">
    <property type="taxonomic scope" value="Bacteria"/>
</dbReference>
<reference evidence="5 6" key="1">
    <citation type="journal article" date="2015" name="Genome Announc.">
        <title>Complete Genome Sequence of the Novel Leech Symbiont Mucinivorans hirudinis M3T.</title>
        <authorList>
            <person name="Nelson M.C."/>
            <person name="Bomar L."/>
            <person name="Graf J."/>
        </authorList>
    </citation>
    <scope>NUCLEOTIDE SEQUENCE [LARGE SCALE GENOMIC DNA]</scope>
    <source>
        <strain evidence="6">M3</strain>
    </source>
</reference>
<dbReference type="EMBL" id="HG934468">
    <property type="protein sequence ID" value="CDN30355.1"/>
    <property type="molecule type" value="Genomic_DNA"/>
</dbReference>
<dbReference type="InterPro" id="IPR017900">
    <property type="entry name" value="4Fe4S_Fe_S_CS"/>
</dbReference>
<dbReference type="SUPFAM" id="SSF53920">
    <property type="entry name" value="Fe-only hydrogenase"/>
    <property type="match status" value="1"/>
</dbReference>
<dbReference type="SUPFAM" id="SSF54862">
    <property type="entry name" value="4Fe-4S ferredoxins"/>
    <property type="match status" value="2"/>
</dbReference>
<sequence>MAVTNNTMILKRELMTRILKELSKGEGVLRDNIDRIPYIMRPRDGEHSRCCIYKDRAVLKYRAMSILGFSVDEEVDEMTTLAEYTDMAFAREKVAREPLSVMTEACSACVKTNYVVTNMCRGCVGRACMMSCNKGAINFENGQAHIDHSKCVNCGLCQKSCPFHAIIYIPVPCEEECPVGAISKDERGKEHIDPTKCIYCGRCISACPFGAVMERSHIIDIHKAINSSRKVIAIVAPAIAGQFKSPLQNILAAIGRLGFDEVVEVAKGADVTTRNEAAEFIEKMEKGEPFMTTSCCPSYYMLAARHLPEIKPFVSHTRSPMVYAAQIVKEENPDAAVVFVGPCLAKRYEGYHDPNIDYVLSFEEVGTMFVAAGVNPMEESDMALDATINPTSRGYAASAGVMNAVAVEVGGRAEIRPIVIDGITKQTIRDLRGYAKSCPGNMVEVMACEGGCVNGCNVIANPKIATRQVKEYAK</sequence>
<organism evidence="5 6">
    <name type="scientific">Mucinivorans hirudinis</name>
    <dbReference type="NCBI Taxonomy" id="1433126"/>
    <lineage>
        <taxon>Bacteria</taxon>
        <taxon>Pseudomonadati</taxon>
        <taxon>Bacteroidota</taxon>
        <taxon>Bacteroidia</taxon>
        <taxon>Bacteroidales</taxon>
        <taxon>Rikenellaceae</taxon>
        <taxon>Mucinivorans</taxon>
    </lineage>
</organism>
<dbReference type="PROSITE" id="PS51379">
    <property type="entry name" value="4FE4S_FER_2"/>
    <property type="match status" value="3"/>
</dbReference>
<dbReference type="Pfam" id="PF02906">
    <property type="entry name" value="Fe_hyd_lg_C"/>
    <property type="match status" value="1"/>
</dbReference>
<dbReference type="EC" id="1.12.7.2" evidence="5"/>
<dbReference type="NCBIfam" id="TIGR04105">
    <property type="entry name" value="FeFe_hydrog_B1"/>
    <property type="match status" value="1"/>
</dbReference>
<dbReference type="PROSITE" id="PS00198">
    <property type="entry name" value="4FE4S_FER_1"/>
    <property type="match status" value="1"/>
</dbReference>
<dbReference type="InterPro" id="IPR017896">
    <property type="entry name" value="4Fe4S_Fe-S-bd"/>
</dbReference>
<evidence type="ECO:0000259" key="4">
    <source>
        <dbReference type="PROSITE" id="PS51379"/>
    </source>
</evidence>
<evidence type="ECO:0000313" key="5">
    <source>
        <dbReference type="EMBL" id="CDN30355.1"/>
    </source>
</evidence>
<dbReference type="KEGG" id="rbc:BN938_0249"/>
<feature type="domain" description="4Fe-4S ferredoxin-type" evidence="4">
    <location>
        <begin position="188"/>
        <end position="217"/>
    </location>
</feature>
<gene>
    <name evidence="5" type="ORF">BN938_0249</name>
</gene>
<dbReference type="Gene3D" id="3.40.950.10">
    <property type="entry name" value="Fe-only Hydrogenase (Larger Subunit), Chain L, domain 3"/>
    <property type="match status" value="1"/>
</dbReference>
<dbReference type="GO" id="GO:0046872">
    <property type="term" value="F:metal ion binding"/>
    <property type="evidence" value="ECO:0007669"/>
    <property type="project" value="UniProtKB-KW"/>
</dbReference>
<keyword evidence="2" id="KW-0408">Iron</keyword>
<keyword evidence="5" id="KW-0560">Oxidoreductase</keyword>
<dbReference type="eggNOG" id="COG4624">
    <property type="taxonomic scope" value="Bacteria"/>
</dbReference>
<dbReference type="InterPro" id="IPR027631">
    <property type="entry name" value="Mono_FeFe_hydrog"/>
</dbReference>